<protein>
    <submittedName>
        <fullName evidence="1">Uncharacterized protein</fullName>
    </submittedName>
</protein>
<gene>
    <name evidence="1" type="ORF">FB45DRAFT_889747</name>
</gene>
<dbReference type="Proteomes" id="UP001221142">
    <property type="component" value="Unassembled WGS sequence"/>
</dbReference>
<feature type="non-terminal residue" evidence="1">
    <location>
        <position position="1"/>
    </location>
</feature>
<comment type="caution">
    <text evidence="1">The sequence shown here is derived from an EMBL/GenBank/DDBJ whole genome shotgun (WGS) entry which is preliminary data.</text>
</comment>
<dbReference type="AlphaFoldDB" id="A0AAD7CN69"/>
<proteinExistence type="predicted"/>
<organism evidence="1 2">
    <name type="scientific">Roridomyces roridus</name>
    <dbReference type="NCBI Taxonomy" id="1738132"/>
    <lineage>
        <taxon>Eukaryota</taxon>
        <taxon>Fungi</taxon>
        <taxon>Dikarya</taxon>
        <taxon>Basidiomycota</taxon>
        <taxon>Agaricomycotina</taxon>
        <taxon>Agaricomycetes</taxon>
        <taxon>Agaricomycetidae</taxon>
        <taxon>Agaricales</taxon>
        <taxon>Marasmiineae</taxon>
        <taxon>Mycenaceae</taxon>
        <taxon>Roridomyces</taxon>
    </lineage>
</organism>
<keyword evidence="2" id="KW-1185">Reference proteome</keyword>
<evidence type="ECO:0000313" key="2">
    <source>
        <dbReference type="Proteomes" id="UP001221142"/>
    </source>
</evidence>
<reference evidence="1" key="1">
    <citation type="submission" date="2023-03" db="EMBL/GenBank/DDBJ databases">
        <title>Massive genome expansion in bonnet fungi (Mycena s.s.) driven by repeated elements and novel gene families across ecological guilds.</title>
        <authorList>
            <consortium name="Lawrence Berkeley National Laboratory"/>
            <person name="Harder C.B."/>
            <person name="Miyauchi S."/>
            <person name="Viragh M."/>
            <person name="Kuo A."/>
            <person name="Thoen E."/>
            <person name="Andreopoulos B."/>
            <person name="Lu D."/>
            <person name="Skrede I."/>
            <person name="Drula E."/>
            <person name="Henrissat B."/>
            <person name="Morin E."/>
            <person name="Kohler A."/>
            <person name="Barry K."/>
            <person name="LaButti K."/>
            <person name="Morin E."/>
            <person name="Salamov A."/>
            <person name="Lipzen A."/>
            <person name="Mereny Z."/>
            <person name="Hegedus B."/>
            <person name="Baldrian P."/>
            <person name="Stursova M."/>
            <person name="Weitz H."/>
            <person name="Taylor A."/>
            <person name="Grigoriev I.V."/>
            <person name="Nagy L.G."/>
            <person name="Martin F."/>
            <person name="Kauserud H."/>
        </authorList>
    </citation>
    <scope>NUCLEOTIDE SEQUENCE</scope>
    <source>
        <strain evidence="1">9284</strain>
    </source>
</reference>
<evidence type="ECO:0000313" key="1">
    <source>
        <dbReference type="EMBL" id="KAJ7651127.1"/>
    </source>
</evidence>
<dbReference type="EMBL" id="JARKIF010000001">
    <property type="protein sequence ID" value="KAJ7651127.1"/>
    <property type="molecule type" value="Genomic_DNA"/>
</dbReference>
<accession>A0AAD7CN69</accession>
<name>A0AAD7CN69_9AGAR</name>
<sequence length="455" mass="52067">MGSLVTSTVDQSQQEQDTEDIVYSPLYNERFHTIIDDAESTHPKLLYVEDRQRLSVFKAFGNDAQKLFVCLLMRKDLKWHRMGRMEDLGRRLGLDYDRLMTVVAELCATPSQLVDTPSLAQDDSHITVDEALDCLRVDELQDLSGGSRNMRKDALMTLLKQNDNALEICRERLVKCVKITEPAGKLFRRLVLIYYSCHRELRTALEPGPEFDIFEGMGKRFKAFTPNVHHFFDDRSALVNLELKIFPATTSLGTRPKGALIDNYMLIFDEILSTGTMDPPYIGDTWATLSVASRHVLSALVLQRATEKGELRKLACLGTFDLANDTKRVIEELCKEPQPLCLDERSQDFAVVLDRLKIKDIMTIAMKHGAPLPKRCIKSDFPKIFDKEFRKSPALRDVVMQDVVAQLDVKKRVLEVDTLIRARMEVCLTEYFRSHRLPPPHIATSPYNTIRARFD</sequence>